<dbReference type="SUPFAM" id="SSF48065">
    <property type="entry name" value="DBL homology domain (DH-domain)"/>
    <property type="match status" value="1"/>
</dbReference>
<dbReference type="PROSITE" id="PS50010">
    <property type="entry name" value="DH_2"/>
    <property type="match status" value="1"/>
</dbReference>
<organism evidence="4 5">
    <name type="scientific">Cirrhinus molitorella</name>
    <name type="common">mud carp</name>
    <dbReference type="NCBI Taxonomy" id="172907"/>
    <lineage>
        <taxon>Eukaryota</taxon>
        <taxon>Metazoa</taxon>
        <taxon>Chordata</taxon>
        <taxon>Craniata</taxon>
        <taxon>Vertebrata</taxon>
        <taxon>Euteleostomi</taxon>
        <taxon>Actinopterygii</taxon>
        <taxon>Neopterygii</taxon>
        <taxon>Teleostei</taxon>
        <taxon>Ostariophysi</taxon>
        <taxon>Cypriniformes</taxon>
        <taxon>Cyprinidae</taxon>
        <taxon>Labeoninae</taxon>
        <taxon>Labeonini</taxon>
        <taxon>Cirrhinus</taxon>
    </lineage>
</organism>
<dbReference type="InterPro" id="IPR011993">
    <property type="entry name" value="PH-like_dom_sf"/>
</dbReference>
<feature type="region of interest" description="Disordered" evidence="1">
    <location>
        <begin position="1459"/>
        <end position="1502"/>
    </location>
</feature>
<dbReference type="Gene3D" id="1.20.900.10">
    <property type="entry name" value="Dbl homology (DH) domain"/>
    <property type="match status" value="1"/>
</dbReference>
<feature type="region of interest" description="Disordered" evidence="1">
    <location>
        <begin position="638"/>
        <end position="681"/>
    </location>
</feature>
<evidence type="ECO:0000313" key="4">
    <source>
        <dbReference type="EMBL" id="KAK2888776.1"/>
    </source>
</evidence>
<feature type="compositionally biased region" description="Polar residues" evidence="1">
    <location>
        <begin position="670"/>
        <end position="679"/>
    </location>
</feature>
<evidence type="ECO:0008006" key="6">
    <source>
        <dbReference type="Google" id="ProtNLM"/>
    </source>
</evidence>
<protein>
    <recommendedName>
        <fullName evidence="6">Quattro</fullName>
    </recommendedName>
</protein>
<feature type="compositionally biased region" description="Low complexity" evidence="1">
    <location>
        <begin position="1876"/>
        <end position="1893"/>
    </location>
</feature>
<feature type="compositionally biased region" description="Polar residues" evidence="1">
    <location>
        <begin position="1482"/>
        <end position="1494"/>
    </location>
</feature>
<dbReference type="PROSITE" id="PS50003">
    <property type="entry name" value="PH_DOMAIN"/>
    <property type="match status" value="1"/>
</dbReference>
<dbReference type="PANTHER" id="PTHR45845">
    <property type="entry name" value="RHO GUANINE NUCLEOTIDE EXCHANGE FACTOR-RELATED"/>
    <property type="match status" value="1"/>
</dbReference>
<dbReference type="InterPro" id="IPR035899">
    <property type="entry name" value="DBL_dom_sf"/>
</dbReference>
<dbReference type="InterPro" id="IPR001849">
    <property type="entry name" value="PH_domain"/>
</dbReference>
<dbReference type="InterPro" id="IPR055251">
    <property type="entry name" value="SOS1_NGEF_PH"/>
</dbReference>
<dbReference type="InterPro" id="IPR052231">
    <property type="entry name" value="Rho_GEF_signaling-related"/>
</dbReference>
<accession>A0AA88TKR2</accession>
<dbReference type="InterPro" id="IPR000219">
    <property type="entry name" value="DH_dom"/>
</dbReference>
<dbReference type="Pfam" id="PF00621">
    <property type="entry name" value="RhoGEF"/>
    <property type="match status" value="1"/>
</dbReference>
<keyword evidence="5" id="KW-1185">Reference proteome</keyword>
<evidence type="ECO:0000313" key="5">
    <source>
        <dbReference type="Proteomes" id="UP001187343"/>
    </source>
</evidence>
<feature type="compositionally biased region" description="Polar residues" evidence="1">
    <location>
        <begin position="442"/>
        <end position="462"/>
    </location>
</feature>
<dbReference type="SMART" id="SM00233">
    <property type="entry name" value="PH"/>
    <property type="match status" value="1"/>
</dbReference>
<evidence type="ECO:0000259" key="2">
    <source>
        <dbReference type="PROSITE" id="PS50003"/>
    </source>
</evidence>
<feature type="compositionally biased region" description="Low complexity" evidence="1">
    <location>
        <begin position="463"/>
        <end position="477"/>
    </location>
</feature>
<sequence>MQRQTCSRDLQMPENPSSLDWSIQSALSSLFPPFEATAPTVLSQLFRTIEERYHGDALQCLLNFLIPAKHILESVQQAACAAYSDVLFRCEGWPLCLGDRVVIQLAPINPLLLRPGDFYLQVEPFGEQSARIVLKSLLVQEDLLGEENLVLQAGSRLLEGRAIEATPIPETSYPCIFTESWLREINEGRHGNPLCQCVLSSDRGVVKVPWTEVANPEFLDRPKSNIWPETKTCSTPTLRVKDLKTEISENQSQAPVGLLPPEMETRILPAKDGMAVAVQLVEGSRLVKVDQGHPISNFAGKPVGWVSPNTWDSRHNRELEGEYVDLLEFNKEKKTLVLSKIAMPTKPLGFKLVRTAQPAQKSDANLCGESCNPCMQNKPSESMQNEPESKCRYRQSYMAALRNPVNFERASMLPSLEETRTDVGEVEPSCEGYGVGLRLKPSNCTFGQTPKQADRNPMQSFENSVQQKQSPKNSSQSIPHDRSLRENAESLDQHMIQQIPSMGQARQQHKSFLSGQQDLHQTVLGTKALPDKRLHCLNSSFRQDSFQMRISGQKHAKTQHLPKMGLRALPDHSGHRQDANLCLQGFNPIRHSQHQLTQASEQTPPLFQPQCSQILFQNEKRPLDYKVLCDDRHCGRGPGSPVQVIKGKSRSKSRSSSSVSDTTRECLQSHKPTNRSQSDVYPEIIPMLPAMQEMKHTASFVSPKLNRRQEARKVYSSGKAGAPVDNGVELQKPDADQLSTGQPENGVQATFLSQDPTIKSLLQLGIICLPGSRDRAGRAVVEVYGGRKGWASSQLSPQEFCRLLLYLHSIPRMEVRELGLTIVIDSRKCPLPSVFYKSLLMVQEQALHAVHTILMLVDKDANPRPEKHPGLQIDVVTSLKSLHKTVDGQQLTSDLGGTFPYSHEDWLQFHQKLSLFQLDLQAASSLLQSAIRRLDVKKTNTGKDVQSCIQEQRSSMKMVLEDTRLVALQREGGSILARMRKEESRFAQSEDFRDSLESVTCLYNQVEEAVHTLVMKSNQSLQHLEHVLLLRETEDSLGTIQKWCDAEEQSWQKGKDDTEKTLLKIEQKLQGIRSVLIQAKEKKEKGMSLIKEVERKSKQTHYPETDAFRCNTTAFKTNMTGFLLKAEERKSDLETSVDLYRFCEEASSLVKECMEYLEQTKSTNAPMCACLSTLKAFEERFKDFSPQHFQDKSSALLERHPDGIWMWNAVWAQCRDIRQRLTEILQASYRNQKPLESPQKDSAAEKRNEACLKSLTQSVITTGLGENEGDPQTNPAGSHTETQNSPAGQGDNETVTHFDLHCEPVRTETSTSSNSDPIMTENTNKELHVQGPQQSFKLEEEGSSEHFHQSTRKVSILHNGPMTKLRTCRDIYSHSDSDLRKSGRVSEVNCSKHYKALVRSHSESSCLRCMNYQVSICKTAVKHKVQTCAASCRESDSSRASWDGQSSKLSHQDSFCSSASGLSQSDVNEKFSSDAKSDEQILISSGTSSDTPVRTQDESDCRPERVLDHNSTVLKLQHIMEELLQTEREYVRALGYVVENYIPELERPDVPQDLRGQRGSIFGNLEKLRDFHQHHFLQELELCLKEPFCVGRCFLKHKENFGLYALYSKNKPRSERLLIEHGRDFFKEKQHLLGDRMDLSSYLLKPVQRISKYGLLLQDMLRECESGAQKGHERLEIQTALEMIQFQLRHGNNLLAMDDIQDCDVNLKEQGQLIRQDEFLLTFRKKKCYRHIFLFQDLILFSKTRRTDVGNDTYIYKQSFKTSDIGMTHNSGDSGLCFEIWFRRRKSQDTYVLQAPSREVKENWTRDLERILWEQAVHNREIRMQERVFMGIGHKPFMDIQPSEMAINDRAINCAPTCRGGIPVLRLNSVGSASCTSSSGSHSSSSSGWGSTSPVGHLIGPSGGDVVRYVHGTSEILEEDDLDQESGNQSTLVESSVSSGESVSCFSSSGQSCSSVIGGDCDHAPSEVPVIGLKKPCAHKQECNIKPTNLPGQTRDHLCTTVQGTSIIGKSTEV</sequence>
<dbReference type="Proteomes" id="UP001187343">
    <property type="component" value="Unassembled WGS sequence"/>
</dbReference>
<dbReference type="SUPFAM" id="SSF50729">
    <property type="entry name" value="PH domain-like"/>
    <property type="match status" value="1"/>
</dbReference>
<dbReference type="EMBL" id="JAUYZG010000014">
    <property type="protein sequence ID" value="KAK2888776.1"/>
    <property type="molecule type" value="Genomic_DNA"/>
</dbReference>
<dbReference type="SUPFAM" id="SSF52087">
    <property type="entry name" value="CRAL/TRIO domain"/>
    <property type="match status" value="1"/>
</dbReference>
<feature type="domain" description="PH" evidence="2">
    <location>
        <begin position="1706"/>
        <end position="1813"/>
    </location>
</feature>
<feature type="region of interest" description="Disordered" evidence="1">
    <location>
        <begin position="1262"/>
        <end position="1294"/>
    </location>
</feature>
<feature type="region of interest" description="Disordered" evidence="1">
    <location>
        <begin position="1330"/>
        <end position="1351"/>
    </location>
</feature>
<evidence type="ECO:0000259" key="3">
    <source>
        <dbReference type="PROSITE" id="PS50010"/>
    </source>
</evidence>
<name>A0AA88TKR2_9TELE</name>
<dbReference type="SMART" id="SM00325">
    <property type="entry name" value="RhoGEF"/>
    <property type="match status" value="1"/>
</dbReference>
<proteinExistence type="predicted"/>
<evidence type="ECO:0000256" key="1">
    <source>
        <dbReference type="SAM" id="MobiDB-lite"/>
    </source>
</evidence>
<dbReference type="Pfam" id="PF22697">
    <property type="entry name" value="SOS1_NGEF_PH"/>
    <property type="match status" value="1"/>
</dbReference>
<feature type="region of interest" description="Disordered" evidence="1">
    <location>
        <begin position="1876"/>
        <end position="1897"/>
    </location>
</feature>
<feature type="domain" description="DH" evidence="3">
    <location>
        <begin position="1515"/>
        <end position="1694"/>
    </location>
</feature>
<feature type="compositionally biased region" description="Basic and acidic residues" evidence="1">
    <location>
        <begin position="1337"/>
        <end position="1348"/>
    </location>
</feature>
<feature type="compositionally biased region" description="Basic and acidic residues" evidence="1">
    <location>
        <begin position="1467"/>
        <end position="1479"/>
    </location>
</feature>
<dbReference type="Gene3D" id="2.30.29.30">
    <property type="entry name" value="Pleckstrin-homology domain (PH domain)/Phosphotyrosine-binding domain (PTB)"/>
    <property type="match status" value="1"/>
</dbReference>
<dbReference type="GO" id="GO:0005085">
    <property type="term" value="F:guanyl-nucleotide exchange factor activity"/>
    <property type="evidence" value="ECO:0007669"/>
    <property type="project" value="InterPro"/>
</dbReference>
<dbReference type="CDD" id="cd13242">
    <property type="entry name" value="PH_puratrophin-1"/>
    <property type="match status" value="1"/>
</dbReference>
<dbReference type="InterPro" id="IPR036865">
    <property type="entry name" value="CRAL-TRIO_dom_sf"/>
</dbReference>
<dbReference type="PANTHER" id="PTHR45845:SF2">
    <property type="entry name" value="RIKEN CDNA D630003M21 GENE"/>
    <property type="match status" value="1"/>
</dbReference>
<feature type="region of interest" description="Disordered" evidence="1">
    <location>
        <begin position="441"/>
        <end position="482"/>
    </location>
</feature>
<gene>
    <name evidence="4" type="ORF">Q8A67_014151</name>
</gene>
<dbReference type="Gene3D" id="1.20.58.60">
    <property type="match status" value="1"/>
</dbReference>
<feature type="compositionally biased region" description="Polar residues" evidence="1">
    <location>
        <begin position="1270"/>
        <end position="1293"/>
    </location>
</feature>
<comment type="caution">
    <text evidence="4">The sequence shown here is derived from an EMBL/GenBank/DDBJ whole genome shotgun (WGS) entry which is preliminary data.</text>
</comment>
<reference evidence="4" key="1">
    <citation type="submission" date="2023-08" db="EMBL/GenBank/DDBJ databases">
        <title>Chromosome-level Genome Assembly of mud carp (Cirrhinus molitorella).</title>
        <authorList>
            <person name="Liu H."/>
        </authorList>
    </citation>
    <scope>NUCLEOTIDE SEQUENCE</scope>
    <source>
        <strain evidence="4">Prfri</strain>
        <tissue evidence="4">Muscle</tissue>
    </source>
</reference>
<dbReference type="CDD" id="cd00160">
    <property type="entry name" value="RhoGEF"/>
    <property type="match status" value="1"/>
</dbReference>